<evidence type="ECO:0000313" key="1">
    <source>
        <dbReference type="EMBL" id="KAI4863428.1"/>
    </source>
</evidence>
<sequence>MSTNFLRAARSTFRHTAVYNPSHFASTRHFHSTSPKMTVHNILSTEAFKEALKEHKTIMLDCFATWCGPCKAIAPILANHSNEEQFKDIFFAKIDVDDLPELSQELGITAMPTFMIFKDGEMAPAEKLVGANPNALVALLKKHT</sequence>
<organism evidence="1 2">
    <name type="scientific">Hypoxylon rubiginosum</name>
    <dbReference type="NCBI Taxonomy" id="110542"/>
    <lineage>
        <taxon>Eukaryota</taxon>
        <taxon>Fungi</taxon>
        <taxon>Dikarya</taxon>
        <taxon>Ascomycota</taxon>
        <taxon>Pezizomycotina</taxon>
        <taxon>Sordariomycetes</taxon>
        <taxon>Xylariomycetidae</taxon>
        <taxon>Xylariales</taxon>
        <taxon>Hypoxylaceae</taxon>
        <taxon>Hypoxylon</taxon>
    </lineage>
</organism>
<gene>
    <name evidence="1" type="ORF">F4820DRAFT_427060</name>
</gene>
<reference evidence="1 2" key="1">
    <citation type="journal article" date="2022" name="New Phytol.">
        <title>Ecological generalism drives hyperdiversity of secondary metabolite gene clusters in xylarialean endophytes.</title>
        <authorList>
            <person name="Franco M.E.E."/>
            <person name="Wisecaver J.H."/>
            <person name="Arnold A.E."/>
            <person name="Ju Y.M."/>
            <person name="Slot J.C."/>
            <person name="Ahrendt S."/>
            <person name="Moore L.P."/>
            <person name="Eastman K.E."/>
            <person name="Scott K."/>
            <person name="Konkel Z."/>
            <person name="Mondo S.J."/>
            <person name="Kuo A."/>
            <person name="Hayes R.D."/>
            <person name="Haridas S."/>
            <person name="Andreopoulos B."/>
            <person name="Riley R."/>
            <person name="LaButti K."/>
            <person name="Pangilinan J."/>
            <person name="Lipzen A."/>
            <person name="Amirebrahimi M."/>
            <person name="Yan J."/>
            <person name="Adam C."/>
            <person name="Keymanesh K."/>
            <person name="Ng V."/>
            <person name="Louie K."/>
            <person name="Northen T."/>
            <person name="Drula E."/>
            <person name="Henrissat B."/>
            <person name="Hsieh H.M."/>
            <person name="Youens-Clark K."/>
            <person name="Lutzoni F."/>
            <person name="Miadlikowska J."/>
            <person name="Eastwood D.C."/>
            <person name="Hamelin R.C."/>
            <person name="Grigoriev I.V."/>
            <person name="U'Ren J.M."/>
        </authorList>
    </citation>
    <scope>NUCLEOTIDE SEQUENCE [LARGE SCALE GENOMIC DNA]</scope>
    <source>
        <strain evidence="1 2">CBS 119005</strain>
    </source>
</reference>
<comment type="caution">
    <text evidence="1">The sequence shown here is derived from an EMBL/GenBank/DDBJ whole genome shotgun (WGS) entry which is preliminary data.</text>
</comment>
<name>A0ACB9YWU4_9PEZI</name>
<accession>A0ACB9YWU4</accession>
<dbReference type="EMBL" id="MU393504">
    <property type="protein sequence ID" value="KAI4863428.1"/>
    <property type="molecule type" value="Genomic_DNA"/>
</dbReference>
<dbReference type="Proteomes" id="UP001497700">
    <property type="component" value="Unassembled WGS sequence"/>
</dbReference>
<proteinExistence type="predicted"/>
<evidence type="ECO:0000313" key="2">
    <source>
        <dbReference type="Proteomes" id="UP001497700"/>
    </source>
</evidence>
<keyword evidence="2" id="KW-1185">Reference proteome</keyword>
<protein>
    <submittedName>
        <fullName evidence="1">Thioredoxin-domain-containing protein</fullName>
    </submittedName>
</protein>